<dbReference type="GO" id="GO:0003779">
    <property type="term" value="F:actin binding"/>
    <property type="evidence" value="ECO:0007669"/>
    <property type="project" value="InterPro"/>
</dbReference>
<evidence type="ECO:0000313" key="6">
    <source>
        <dbReference type="EMBL" id="KAJ8464907.1"/>
    </source>
</evidence>
<proteinExistence type="inferred from homology"/>
<evidence type="ECO:0000256" key="1">
    <source>
        <dbReference type="ARBA" id="ARBA00023054"/>
    </source>
</evidence>
<dbReference type="Proteomes" id="UP001222027">
    <property type="component" value="Unassembled WGS sequence"/>
</dbReference>
<dbReference type="PANTHER" id="PTHR32258">
    <property type="entry name" value="PROTEIN NETWORKED 4A"/>
    <property type="match status" value="1"/>
</dbReference>
<evidence type="ECO:0000256" key="4">
    <source>
        <dbReference type="SAM" id="MobiDB-lite"/>
    </source>
</evidence>
<reference evidence="6 7" key="1">
    <citation type="submission" date="2022-12" db="EMBL/GenBank/DDBJ databases">
        <title>Chromosome-scale assembly of the Ensete ventricosum genome.</title>
        <authorList>
            <person name="Dussert Y."/>
            <person name="Stocks J."/>
            <person name="Wendawek A."/>
            <person name="Woldeyes F."/>
            <person name="Nichols R.A."/>
            <person name="Borrell J.S."/>
        </authorList>
    </citation>
    <scope>NUCLEOTIDE SEQUENCE [LARGE SCALE GENOMIC DNA]</scope>
    <source>
        <strain evidence="7">cv. Maze</strain>
        <tissue evidence="6">Seeds</tissue>
    </source>
</reference>
<evidence type="ECO:0000256" key="2">
    <source>
        <dbReference type="ARBA" id="ARBA00038006"/>
    </source>
</evidence>
<feature type="compositionally biased region" description="Polar residues" evidence="4">
    <location>
        <begin position="192"/>
        <end position="201"/>
    </location>
</feature>
<organism evidence="6 7">
    <name type="scientific">Ensete ventricosum</name>
    <name type="common">Abyssinian banana</name>
    <name type="synonym">Musa ensete</name>
    <dbReference type="NCBI Taxonomy" id="4639"/>
    <lineage>
        <taxon>Eukaryota</taxon>
        <taxon>Viridiplantae</taxon>
        <taxon>Streptophyta</taxon>
        <taxon>Embryophyta</taxon>
        <taxon>Tracheophyta</taxon>
        <taxon>Spermatophyta</taxon>
        <taxon>Magnoliopsida</taxon>
        <taxon>Liliopsida</taxon>
        <taxon>Zingiberales</taxon>
        <taxon>Musaceae</taxon>
        <taxon>Ensete</taxon>
    </lineage>
</organism>
<gene>
    <name evidence="6" type="ORF">OPV22_027459</name>
</gene>
<dbReference type="EMBL" id="JAQQAF010000008">
    <property type="protein sequence ID" value="KAJ8464907.1"/>
    <property type="molecule type" value="Genomic_DNA"/>
</dbReference>
<dbReference type="InterPro" id="IPR011684">
    <property type="entry name" value="NAB"/>
</dbReference>
<dbReference type="Pfam" id="PF07765">
    <property type="entry name" value="KIP1"/>
    <property type="match status" value="1"/>
</dbReference>
<sequence>MGKHRRPRTVHYSRSSLPIRRMDVSDEQKRLVSVLEESAERLRYLAAELLRRAATFPRKRGTKGHNKAASVATHLSAMATTTATAAIYHASCRSSTCPPWLQAALADIEQRVQSLAVNIPDNPEPDSFAERAENYYQKRPQLIALLHDLHHRYLYLADRYSQSLLHRHHRRTSSVASDLDADEDTDLPDSTCSDAESSLSFQPLPAQPRPQFQGPAPADPDLIVAELVLAAVERDLVEAEGAEVERRLAESARKIELQGSLVEVLEAERMVLLGENARLAFRAAFAEEEARAVAAELGYMRRRAAELARAVVKLREDHRVCLLGRRIEGLQAQIYGLERRNRECFEAMARREKEKGEARAEVDRLRDENRRLRQEAESGRARRRSGRSWWARVRRFDWAPSPCAPHVRESNVPKNCFYI</sequence>
<dbReference type="InterPro" id="IPR051861">
    <property type="entry name" value="NET_actin-binding_domain"/>
</dbReference>
<feature type="region of interest" description="Disordered" evidence="4">
    <location>
        <begin position="172"/>
        <end position="216"/>
    </location>
</feature>
<keyword evidence="1 3" id="KW-0175">Coiled coil</keyword>
<dbReference type="AlphaFoldDB" id="A0AAV8P5C3"/>
<dbReference type="PANTHER" id="PTHR32258:SF26">
    <property type="entry name" value="KINASE INTERACTING (KIP1-LIKE) FAMILY PROTEIN"/>
    <property type="match status" value="1"/>
</dbReference>
<comment type="similarity">
    <text evidence="2">Belongs to the NET family.</text>
</comment>
<name>A0AAV8P5C3_ENSVE</name>
<evidence type="ECO:0000259" key="5">
    <source>
        <dbReference type="PROSITE" id="PS51774"/>
    </source>
</evidence>
<evidence type="ECO:0000313" key="7">
    <source>
        <dbReference type="Proteomes" id="UP001222027"/>
    </source>
</evidence>
<protein>
    <recommendedName>
        <fullName evidence="5">NAB domain-containing protein</fullName>
    </recommendedName>
</protein>
<accession>A0AAV8P5C3</accession>
<feature type="coiled-coil region" evidence="3">
    <location>
        <begin position="348"/>
        <end position="382"/>
    </location>
</feature>
<keyword evidence="7" id="KW-1185">Reference proteome</keyword>
<dbReference type="PROSITE" id="PS51774">
    <property type="entry name" value="NAB"/>
    <property type="match status" value="1"/>
</dbReference>
<feature type="domain" description="NAB" evidence="5">
    <location>
        <begin position="83"/>
        <end position="167"/>
    </location>
</feature>
<evidence type="ECO:0000256" key="3">
    <source>
        <dbReference type="SAM" id="Coils"/>
    </source>
</evidence>
<comment type="caution">
    <text evidence="6">The sequence shown here is derived from an EMBL/GenBank/DDBJ whole genome shotgun (WGS) entry which is preliminary data.</text>
</comment>